<dbReference type="GO" id="GO:0071978">
    <property type="term" value="P:bacterial-type flagellum-dependent swarming motility"/>
    <property type="evidence" value="ECO:0007669"/>
    <property type="project" value="TreeGrafter"/>
</dbReference>
<feature type="domain" description="Flagellar basal body rod protein N-terminal" evidence="7">
    <location>
        <begin position="10"/>
        <end position="32"/>
    </location>
</feature>
<dbReference type="OrthoDB" id="9813951at2"/>
<accession>A0A2M9DEJ6</accession>
<organism evidence="9 10">
    <name type="scientific">Brevirhabdus pacifica</name>
    <dbReference type="NCBI Taxonomy" id="1267768"/>
    <lineage>
        <taxon>Bacteria</taxon>
        <taxon>Pseudomonadati</taxon>
        <taxon>Pseudomonadota</taxon>
        <taxon>Alphaproteobacteria</taxon>
        <taxon>Rhodobacterales</taxon>
        <taxon>Paracoccaceae</taxon>
        <taxon>Brevirhabdus</taxon>
    </lineage>
</organism>
<keyword evidence="9" id="KW-0966">Cell projection</keyword>
<dbReference type="InterPro" id="IPR010930">
    <property type="entry name" value="Flg_bb/hook_C_dom"/>
</dbReference>
<name>A0A1U7DH11_9RHOB</name>
<keyword evidence="4 6" id="KW-0975">Bacterial flagellum</keyword>
<comment type="similarity">
    <text evidence="2">Belongs to the flagella basal body rod proteins family.</text>
</comment>
<dbReference type="RefSeq" id="WP_076979212.1">
    <property type="nucleotide sequence ID" value="NZ_CP019124.1"/>
</dbReference>
<evidence type="ECO:0000256" key="3">
    <source>
        <dbReference type="ARBA" id="ARBA00017941"/>
    </source>
</evidence>
<evidence type="ECO:0000313" key="9">
    <source>
        <dbReference type="EMBL" id="APX89189.1"/>
    </source>
</evidence>
<dbReference type="AlphaFoldDB" id="A0A1U7DH11"/>
<dbReference type="InterPro" id="IPR006299">
    <property type="entry name" value="FlgC"/>
</dbReference>
<comment type="subcellular location">
    <subcellularLocation>
        <location evidence="1 6">Bacterial flagellum basal body</location>
    </subcellularLocation>
</comment>
<evidence type="ECO:0000256" key="2">
    <source>
        <dbReference type="ARBA" id="ARBA00009677"/>
    </source>
</evidence>
<accession>A0A1U7DH11</accession>
<keyword evidence="9" id="KW-0969">Cilium</keyword>
<evidence type="ECO:0000256" key="6">
    <source>
        <dbReference type="RuleBase" id="RU362062"/>
    </source>
</evidence>
<evidence type="ECO:0000313" key="10">
    <source>
        <dbReference type="Proteomes" id="UP000187266"/>
    </source>
</evidence>
<dbReference type="GO" id="GO:0030694">
    <property type="term" value="C:bacterial-type flagellum basal body, rod"/>
    <property type="evidence" value="ECO:0007669"/>
    <property type="project" value="UniProtKB-UniRule"/>
</dbReference>
<protein>
    <recommendedName>
        <fullName evidence="3 6">Flagellar basal-body rod protein FlgC</fullName>
    </recommendedName>
</protein>
<reference evidence="9 10" key="1">
    <citation type="submission" date="2017-01" db="EMBL/GenBank/DDBJ databases">
        <title>Genomic analysis of Xuhuaishuia manganoxidans DY6-4.</title>
        <authorList>
            <person name="Wang X."/>
        </authorList>
    </citation>
    <scope>NUCLEOTIDE SEQUENCE [LARGE SCALE GENOMIC DNA]</scope>
    <source>
        <strain evidence="9 10">DY6-4</strain>
    </source>
</reference>
<gene>
    <name evidence="9" type="ORF">BV394_05220</name>
</gene>
<dbReference type="PANTHER" id="PTHR30435">
    <property type="entry name" value="FLAGELLAR PROTEIN"/>
    <property type="match status" value="1"/>
</dbReference>
<dbReference type="Proteomes" id="UP000187266">
    <property type="component" value="Chromosome"/>
</dbReference>
<dbReference type="InterPro" id="IPR001444">
    <property type="entry name" value="Flag_bb_rod_N"/>
</dbReference>
<dbReference type="PANTHER" id="PTHR30435:SF2">
    <property type="entry name" value="FLAGELLAR BASAL-BODY ROD PROTEIN FLGC"/>
    <property type="match status" value="1"/>
</dbReference>
<evidence type="ECO:0000256" key="5">
    <source>
        <dbReference type="ARBA" id="ARBA00025933"/>
    </source>
</evidence>
<proteinExistence type="inferred from homology"/>
<evidence type="ECO:0000259" key="7">
    <source>
        <dbReference type="Pfam" id="PF00460"/>
    </source>
</evidence>
<dbReference type="Pfam" id="PF06429">
    <property type="entry name" value="Flg_bbr_C"/>
    <property type="match status" value="1"/>
</dbReference>
<keyword evidence="9" id="KW-0282">Flagellum</keyword>
<evidence type="ECO:0000259" key="8">
    <source>
        <dbReference type="Pfam" id="PF06429"/>
    </source>
</evidence>
<evidence type="ECO:0000256" key="4">
    <source>
        <dbReference type="ARBA" id="ARBA00023143"/>
    </source>
</evidence>
<sequence>MDPLKTISSIAASGMHAQGQRLKVVSENVANAGSLSAEPGGDPYRRKTISFQEMVGEAGESRVDVAEIARDSSDFQLVYDPIHPAANEQGYVKTSNVNPILEMSNMREASRSYEANLNMLEAGRQMRNRLLDMLK</sequence>
<feature type="domain" description="Flagellar basal-body/hook protein C-terminal" evidence="8">
    <location>
        <begin position="89"/>
        <end position="133"/>
    </location>
</feature>
<evidence type="ECO:0000256" key="1">
    <source>
        <dbReference type="ARBA" id="ARBA00004117"/>
    </source>
</evidence>
<dbReference type="Pfam" id="PF00460">
    <property type="entry name" value="Flg_bb_rod"/>
    <property type="match status" value="1"/>
</dbReference>
<keyword evidence="10" id="KW-1185">Reference proteome</keyword>
<dbReference type="STRING" id="1267768.BV394_05220"/>
<comment type="subunit">
    <text evidence="5 6">The basal body constitutes a major portion of the flagellar organelle and consists of four rings (L,P,S, and M) mounted on a central rod. The rod consists of about 26 subunits of FlgG in the distal portion, and FlgB, FlgC and FlgF are thought to build up the proximal portion of the rod with about 6 subunits each.</text>
</comment>
<dbReference type="NCBIfam" id="TIGR01395">
    <property type="entry name" value="FlgC"/>
    <property type="match status" value="1"/>
</dbReference>
<dbReference type="EMBL" id="CP019124">
    <property type="protein sequence ID" value="APX89189.1"/>
    <property type="molecule type" value="Genomic_DNA"/>
</dbReference>